<dbReference type="PRINTS" id="PR00755">
    <property type="entry name" value="AFLATOXINBRP"/>
</dbReference>
<feature type="region of interest" description="Disordered" evidence="6">
    <location>
        <begin position="1"/>
        <end position="24"/>
    </location>
</feature>
<feature type="compositionally biased region" description="Polar residues" evidence="6">
    <location>
        <begin position="128"/>
        <end position="139"/>
    </location>
</feature>
<feature type="compositionally biased region" description="Low complexity" evidence="6">
    <location>
        <begin position="114"/>
        <end position="127"/>
    </location>
</feature>
<evidence type="ECO:0000256" key="1">
    <source>
        <dbReference type="ARBA" id="ARBA00022723"/>
    </source>
</evidence>
<organism evidence="8 9">
    <name type="scientific">Cytospora mali</name>
    <name type="common">Apple Valsa canker fungus</name>
    <name type="synonym">Valsa mali</name>
    <dbReference type="NCBI Taxonomy" id="578113"/>
    <lineage>
        <taxon>Eukaryota</taxon>
        <taxon>Fungi</taxon>
        <taxon>Dikarya</taxon>
        <taxon>Ascomycota</taxon>
        <taxon>Pezizomycotina</taxon>
        <taxon>Sordariomycetes</taxon>
        <taxon>Sordariomycetidae</taxon>
        <taxon>Diaporthales</taxon>
        <taxon>Cytosporaceae</taxon>
        <taxon>Cytospora</taxon>
    </lineage>
</organism>
<dbReference type="Pfam" id="PF00172">
    <property type="entry name" value="Zn_clus"/>
    <property type="match status" value="1"/>
</dbReference>
<dbReference type="CDD" id="cd00067">
    <property type="entry name" value="GAL4"/>
    <property type="match status" value="1"/>
</dbReference>
<dbReference type="EMBL" id="CM003101">
    <property type="protein sequence ID" value="KUI68498.1"/>
    <property type="molecule type" value="Genomic_DNA"/>
</dbReference>
<dbReference type="Proteomes" id="UP000078559">
    <property type="component" value="Chromosome 4"/>
</dbReference>
<keyword evidence="4" id="KW-0804">Transcription</keyword>
<evidence type="ECO:0000256" key="2">
    <source>
        <dbReference type="ARBA" id="ARBA00023015"/>
    </source>
</evidence>
<gene>
    <name evidence="8" type="ORF">VM1G_11532</name>
</gene>
<dbReference type="Pfam" id="PF08493">
    <property type="entry name" value="AflR"/>
    <property type="match status" value="1"/>
</dbReference>
<evidence type="ECO:0000313" key="8">
    <source>
        <dbReference type="EMBL" id="KUI68498.1"/>
    </source>
</evidence>
<accession>A0A194VXA0</accession>
<protein>
    <submittedName>
        <fullName evidence="8">Aflatoxin biosynthesis regulatory protein</fullName>
    </submittedName>
</protein>
<dbReference type="GO" id="GO:0000981">
    <property type="term" value="F:DNA-binding transcription factor activity, RNA polymerase II-specific"/>
    <property type="evidence" value="ECO:0007669"/>
    <property type="project" value="InterPro"/>
</dbReference>
<keyword evidence="2" id="KW-0805">Transcription regulation</keyword>
<feature type="region of interest" description="Disordered" evidence="6">
    <location>
        <begin position="339"/>
        <end position="394"/>
    </location>
</feature>
<dbReference type="Gene3D" id="4.10.240.10">
    <property type="entry name" value="Zn(2)-C6 fungal-type DNA-binding domain"/>
    <property type="match status" value="1"/>
</dbReference>
<feature type="region of interest" description="Disordered" evidence="6">
    <location>
        <begin position="113"/>
        <end position="141"/>
    </location>
</feature>
<dbReference type="GO" id="GO:0045122">
    <property type="term" value="P:aflatoxin biosynthetic process"/>
    <property type="evidence" value="ECO:0007669"/>
    <property type="project" value="InterPro"/>
</dbReference>
<sequence>MDPPQSAVETSTSSTSRPTTAPTVPKLRDSCVACAASKVRCHRQKPSCSKCVARGIKCEYVRSKRGGRNPAARSDTSTSSGTETTLTPVVALGSPQAPVSPVNWFGSLPAISDPSHTPTTTPVTSSTALVSNPLESSPSKGFGSMESDFDQFIASASHSYLAGTEKDLDMLGDLGGLDSFSMVFNENDTLSLSETLPTSADEAGTPALFSSNSHSSASSASLNFFPSGFTTDLLQGNHDSETTTSPCGCPIWAVGLVKQFFTDTPVASGSSSGTSTPTHHIQSTISRNKQAIDKIDTILQCSCYHDGYLLVMLSMVLLKVMDCYADAAQNKRPLALSTTIGNESTSGTNSIDISKYGSADNKGLGRQRAMSTASPSSQSERRRSTYSSGSEGAKSARSSMHLVLGELYRPQRLVNQLSDLLQAEEAKSNGYETSNAQFLNYSGMGKIGSTGSSPSPTSLFSDVFLKQLGLDLRRRLQKLSLEIRETLKRE</sequence>
<reference evidence="8" key="1">
    <citation type="submission" date="2014-12" db="EMBL/GenBank/DDBJ databases">
        <title>Genome Sequence of Valsa Canker Pathogens Uncovers a Specific Adaption of Colonization on Woody Bark.</title>
        <authorList>
            <person name="Yin Z."/>
            <person name="Liu H."/>
            <person name="Gao X."/>
            <person name="Li Z."/>
            <person name="Song N."/>
            <person name="Ke X."/>
            <person name="Dai Q."/>
            <person name="Wu Y."/>
            <person name="Sun Y."/>
            <person name="Xu J.-R."/>
            <person name="Kang Z.K."/>
            <person name="Wang L."/>
            <person name="Huang L."/>
        </authorList>
    </citation>
    <scope>NUCLEOTIDE SEQUENCE [LARGE SCALE GENOMIC DNA]</scope>
    <source>
        <strain evidence="8">03-8</strain>
    </source>
</reference>
<feature type="compositionally biased region" description="Polar residues" evidence="6">
    <location>
        <begin position="339"/>
        <end position="352"/>
    </location>
</feature>
<evidence type="ECO:0000256" key="6">
    <source>
        <dbReference type="SAM" id="MobiDB-lite"/>
    </source>
</evidence>
<keyword evidence="5" id="KW-0539">Nucleus</keyword>
<name>A0A194VXA0_CYTMA</name>
<dbReference type="PROSITE" id="PS50048">
    <property type="entry name" value="ZN2_CY6_FUNGAL_2"/>
    <property type="match status" value="1"/>
</dbReference>
<dbReference type="AlphaFoldDB" id="A0A194VXA0"/>
<feature type="compositionally biased region" description="Low complexity" evidence="6">
    <location>
        <begin position="74"/>
        <end position="84"/>
    </location>
</feature>
<keyword evidence="1" id="KW-0479">Metal-binding</keyword>
<evidence type="ECO:0000256" key="5">
    <source>
        <dbReference type="ARBA" id="ARBA00023242"/>
    </source>
</evidence>
<dbReference type="SUPFAM" id="SSF57701">
    <property type="entry name" value="Zn2/Cys6 DNA-binding domain"/>
    <property type="match status" value="1"/>
</dbReference>
<evidence type="ECO:0000259" key="7">
    <source>
        <dbReference type="PROSITE" id="PS50048"/>
    </source>
</evidence>
<dbReference type="InterPro" id="IPR013700">
    <property type="entry name" value="AflR"/>
</dbReference>
<dbReference type="GO" id="GO:0005634">
    <property type="term" value="C:nucleus"/>
    <property type="evidence" value="ECO:0007669"/>
    <property type="project" value="InterPro"/>
</dbReference>
<evidence type="ECO:0000313" key="9">
    <source>
        <dbReference type="Proteomes" id="UP000078559"/>
    </source>
</evidence>
<dbReference type="SMR" id="A0A194VXA0"/>
<feature type="compositionally biased region" description="Low complexity" evidence="6">
    <location>
        <begin position="10"/>
        <end position="23"/>
    </location>
</feature>
<dbReference type="SMART" id="SM00066">
    <property type="entry name" value="GAL4"/>
    <property type="match status" value="1"/>
</dbReference>
<keyword evidence="3" id="KW-0238">DNA-binding</keyword>
<dbReference type="InterPro" id="IPR050675">
    <property type="entry name" value="OAF3"/>
</dbReference>
<dbReference type="PANTHER" id="PTHR31069:SF31">
    <property type="entry name" value="MONODICTYPHENONE CLUSTER TRANSCRIPTION FACTOR-RELATED"/>
    <property type="match status" value="1"/>
</dbReference>
<keyword evidence="9" id="KW-1185">Reference proteome</keyword>
<evidence type="ECO:0000256" key="3">
    <source>
        <dbReference type="ARBA" id="ARBA00023125"/>
    </source>
</evidence>
<feature type="region of interest" description="Disordered" evidence="6">
    <location>
        <begin position="64"/>
        <end position="84"/>
    </location>
</feature>
<evidence type="ECO:0000256" key="4">
    <source>
        <dbReference type="ARBA" id="ARBA00023163"/>
    </source>
</evidence>
<dbReference type="PANTHER" id="PTHR31069">
    <property type="entry name" value="OLEATE-ACTIVATED TRANSCRIPTION FACTOR 1-RELATED"/>
    <property type="match status" value="1"/>
</dbReference>
<dbReference type="InterPro" id="IPR036864">
    <property type="entry name" value="Zn2-C6_fun-type_DNA-bd_sf"/>
</dbReference>
<dbReference type="OrthoDB" id="2943660at2759"/>
<feature type="domain" description="Zn(2)-C6 fungal-type" evidence="7">
    <location>
        <begin position="30"/>
        <end position="60"/>
    </location>
</feature>
<dbReference type="GO" id="GO:0008270">
    <property type="term" value="F:zinc ion binding"/>
    <property type="evidence" value="ECO:0007669"/>
    <property type="project" value="InterPro"/>
</dbReference>
<feature type="compositionally biased region" description="Polar residues" evidence="6">
    <location>
        <begin position="369"/>
        <end position="378"/>
    </location>
</feature>
<dbReference type="PROSITE" id="PS00463">
    <property type="entry name" value="ZN2_CY6_FUNGAL_1"/>
    <property type="match status" value="1"/>
</dbReference>
<proteinExistence type="predicted"/>
<dbReference type="GO" id="GO:0003677">
    <property type="term" value="F:DNA binding"/>
    <property type="evidence" value="ECO:0007669"/>
    <property type="project" value="UniProtKB-KW"/>
</dbReference>
<dbReference type="InterPro" id="IPR001138">
    <property type="entry name" value="Zn2Cys6_DnaBD"/>
</dbReference>